<keyword evidence="2" id="KW-1185">Reference proteome</keyword>
<dbReference type="EMBL" id="LDTB01000013">
    <property type="protein sequence ID" value="KTT74161.1"/>
    <property type="molecule type" value="Genomic_DNA"/>
</dbReference>
<comment type="caution">
    <text evidence="1">The sequence shown here is derived from an EMBL/GenBank/DDBJ whole genome shotgun (WGS) entry which is preliminary data.</text>
</comment>
<evidence type="ECO:0000313" key="2">
    <source>
        <dbReference type="Proteomes" id="UP000074310"/>
    </source>
</evidence>
<reference evidence="1 2" key="1">
    <citation type="journal article" date="2016" name="Front. Microbiol.">
        <title>Genomic Resource of Rice Seed Associated Bacteria.</title>
        <authorList>
            <person name="Midha S."/>
            <person name="Bansal K."/>
            <person name="Sharma S."/>
            <person name="Kumar N."/>
            <person name="Patil P.P."/>
            <person name="Chaudhry V."/>
            <person name="Patil P.B."/>
        </authorList>
    </citation>
    <scope>NUCLEOTIDE SEQUENCE [LARGE SCALE GENOMIC DNA]</scope>
    <source>
        <strain evidence="1 2">NS334</strain>
    </source>
</reference>
<name>A0A147I5Y1_9SPHN</name>
<organism evidence="1 2">
    <name type="scientific">Sphingomonas endophytica</name>
    <dbReference type="NCBI Taxonomy" id="869719"/>
    <lineage>
        <taxon>Bacteria</taxon>
        <taxon>Pseudomonadati</taxon>
        <taxon>Pseudomonadota</taxon>
        <taxon>Alphaproteobacteria</taxon>
        <taxon>Sphingomonadales</taxon>
        <taxon>Sphingomonadaceae</taxon>
        <taxon>Sphingomonas</taxon>
    </lineage>
</organism>
<gene>
    <name evidence="1" type="ORF">NS334_06285</name>
</gene>
<dbReference type="OrthoDB" id="7586258at2"/>
<dbReference type="PATRIC" id="fig|869719.3.peg.700"/>
<dbReference type="AlphaFoldDB" id="A0A147I5Y1"/>
<accession>A0A147I5Y1</accession>
<dbReference type="RefSeq" id="WP_058755108.1">
    <property type="nucleotide sequence ID" value="NZ_LDTB01000013.1"/>
</dbReference>
<proteinExistence type="predicted"/>
<dbReference type="Proteomes" id="UP000074310">
    <property type="component" value="Unassembled WGS sequence"/>
</dbReference>
<evidence type="ECO:0000313" key="1">
    <source>
        <dbReference type="EMBL" id="KTT74161.1"/>
    </source>
</evidence>
<protein>
    <submittedName>
        <fullName evidence="1">Uncharacterized protein</fullName>
    </submittedName>
</protein>
<sequence length="68" mass="7333">MADQDALDCFAALAKTVGRVAGTFDAPAFYATLVIPAQAGIQTRRPSQEPQRQRLWIPACAGMTKRLA</sequence>